<gene>
    <name evidence="3" type="ORF">XAT740_LOCUS39791</name>
</gene>
<protein>
    <submittedName>
        <fullName evidence="3">Uncharacterized protein</fullName>
    </submittedName>
</protein>
<organism evidence="3 4">
    <name type="scientific">Adineta ricciae</name>
    <name type="common">Rotifer</name>
    <dbReference type="NCBI Taxonomy" id="249248"/>
    <lineage>
        <taxon>Eukaryota</taxon>
        <taxon>Metazoa</taxon>
        <taxon>Spiralia</taxon>
        <taxon>Gnathifera</taxon>
        <taxon>Rotifera</taxon>
        <taxon>Eurotatoria</taxon>
        <taxon>Bdelloidea</taxon>
        <taxon>Adinetida</taxon>
        <taxon>Adinetidae</taxon>
        <taxon>Adineta</taxon>
    </lineage>
</organism>
<evidence type="ECO:0000313" key="3">
    <source>
        <dbReference type="EMBL" id="CAF1503373.1"/>
    </source>
</evidence>
<dbReference type="InterPro" id="IPR019734">
    <property type="entry name" value="TPR_rpt"/>
</dbReference>
<dbReference type="Gene3D" id="1.25.40.10">
    <property type="entry name" value="Tetratricopeptide repeat domain"/>
    <property type="match status" value="2"/>
</dbReference>
<sequence>AFRCRWLRNTSHDYIPMSIFNMQNVSAERSSTDLNGRFLFVQLLLDILLDLDPPFSNKDKFIRKCARLYERNAKELEVLADFNTNYCPTAVLEWYTRECFIFKLLNKALRRQNISLLLLFSFFIQDMQNQLKNLQCQSSVNVYRGQVILKTELAHLKNSCGKYIAMNSFLSTSLSRDVALQFMGGATGSPTEEDLEYVLFDIHATSNDKTGGSSFVNIADTGYFDAEEEVLFSLNSVFQLDSVQTDPTHPDLTIIKMTFCDNNKHELHAVFNAMKKQFKQDCNDIRGDDRDTTPITLGVVLLNMGHMKLAKTVFTQVLRKLRRSPDTVDVGRCCHYIGDVYRQKNCFSKSIQWYKKALRIYESTARDNHSLVAKTYLSLGHAYSKTTDWKFPVWYRTDLANWWSTNVSRRWRKSLRPYEKALTLYEKFYGQDHACSEIADCYLGLGSVHLHINNFLPAIDNYQKASIIQTKILPEFHPALAFCQNKLAYSFFRINDMNSAKIHFEKALEVGLKSLQPAHPLIIELYYILGIIHRNTNTRQAEEYFQQQLLLLEHYRTANQSTADTVEIVGYKIHYICPQCNLPVWVYTSCRILKGKTCPSKRKDVHLDSAYIIGAVASHEFRNITPSTLPESEEVWVETDVVQSDFHKLSGQCAQQSIQWKSKEILRSSSSDFLEKFRENIVSRPSEVDAAWQNFLHDSFSINESFSKWNNPMLQDYVYYGYVFDAYRRNQSVKSLLPLPSTCPEFSKSLKLRDQLLKSEFLMLADDVLRMYTCGLISEDLFRSSFNEQEIKSINNRNEQMAQRIHQLLTQKPNTKYFFLVNAVNFLGNQSVVKLLEDQGYSLERVYYQPNPLAEKCADKEFRDKYQHPDKDITNAVTIYLKNFNIDPLFYFYYYFTSLCMVSTDSIKSDCPFNDLNWMKIAA</sequence>
<accession>A0A815TAZ7</accession>
<keyword evidence="1" id="KW-0677">Repeat</keyword>
<feature type="non-terminal residue" evidence="3">
    <location>
        <position position="1"/>
    </location>
</feature>
<dbReference type="InterPro" id="IPR011990">
    <property type="entry name" value="TPR-like_helical_dom_sf"/>
</dbReference>
<dbReference type="SUPFAM" id="SSF48452">
    <property type="entry name" value="TPR-like"/>
    <property type="match status" value="2"/>
</dbReference>
<reference evidence="3" key="1">
    <citation type="submission" date="2021-02" db="EMBL/GenBank/DDBJ databases">
        <authorList>
            <person name="Nowell W R."/>
        </authorList>
    </citation>
    <scope>NUCLEOTIDE SEQUENCE</scope>
</reference>
<dbReference type="InterPro" id="IPR002816">
    <property type="entry name" value="TraB/PrgY/GumN_fam"/>
</dbReference>
<dbReference type="PANTHER" id="PTHR45641:SF1">
    <property type="entry name" value="AAA+ ATPASE DOMAIN-CONTAINING PROTEIN"/>
    <property type="match status" value="1"/>
</dbReference>
<dbReference type="PANTHER" id="PTHR45641">
    <property type="entry name" value="TETRATRICOPEPTIDE REPEAT PROTEIN (AFU_ORTHOLOGUE AFUA_6G03870)"/>
    <property type="match status" value="1"/>
</dbReference>
<keyword evidence="4" id="KW-1185">Reference proteome</keyword>
<name>A0A815TAZ7_ADIRI</name>
<proteinExistence type="predicted"/>
<dbReference type="PROSITE" id="PS51996">
    <property type="entry name" value="TR_MART"/>
    <property type="match status" value="1"/>
</dbReference>
<dbReference type="AlphaFoldDB" id="A0A815TAZ7"/>
<dbReference type="Pfam" id="PF01963">
    <property type="entry name" value="TraB_PrgY_gumN"/>
    <property type="match status" value="1"/>
</dbReference>
<dbReference type="Gene3D" id="3.90.176.10">
    <property type="entry name" value="Toxin ADP-ribosyltransferase, Chain A, domain 1"/>
    <property type="match status" value="1"/>
</dbReference>
<dbReference type="SUPFAM" id="SSF56399">
    <property type="entry name" value="ADP-ribosylation"/>
    <property type="match status" value="1"/>
</dbReference>
<evidence type="ECO:0000313" key="4">
    <source>
        <dbReference type="Proteomes" id="UP000663828"/>
    </source>
</evidence>
<evidence type="ECO:0000256" key="2">
    <source>
        <dbReference type="ARBA" id="ARBA00022803"/>
    </source>
</evidence>
<keyword evidence="2" id="KW-0802">TPR repeat</keyword>
<dbReference type="EMBL" id="CAJNOR010004452">
    <property type="protein sequence ID" value="CAF1503373.1"/>
    <property type="molecule type" value="Genomic_DNA"/>
</dbReference>
<evidence type="ECO:0000256" key="1">
    <source>
        <dbReference type="ARBA" id="ARBA00022737"/>
    </source>
</evidence>
<dbReference type="SMART" id="SM00028">
    <property type="entry name" value="TPR"/>
    <property type="match status" value="4"/>
</dbReference>
<dbReference type="Proteomes" id="UP000663828">
    <property type="component" value="Unassembled WGS sequence"/>
</dbReference>
<comment type="caution">
    <text evidence="3">The sequence shown here is derived from an EMBL/GenBank/DDBJ whole genome shotgun (WGS) entry which is preliminary data.</text>
</comment>